<dbReference type="AlphaFoldDB" id="A0A3M7R3T9"/>
<keyword evidence="2" id="KW-1185">Reference proteome</keyword>
<dbReference type="Proteomes" id="UP000276133">
    <property type="component" value="Unassembled WGS sequence"/>
</dbReference>
<protein>
    <submittedName>
        <fullName evidence="1">Uncharacterized protein</fullName>
    </submittedName>
</protein>
<evidence type="ECO:0000313" key="2">
    <source>
        <dbReference type="Proteomes" id="UP000276133"/>
    </source>
</evidence>
<evidence type="ECO:0000313" key="1">
    <source>
        <dbReference type="EMBL" id="RNA18262.1"/>
    </source>
</evidence>
<comment type="caution">
    <text evidence="1">The sequence shown here is derived from an EMBL/GenBank/DDBJ whole genome shotgun (WGS) entry which is preliminary data.</text>
</comment>
<dbReference type="EMBL" id="REGN01004272">
    <property type="protein sequence ID" value="RNA18262.1"/>
    <property type="molecule type" value="Genomic_DNA"/>
</dbReference>
<organism evidence="1 2">
    <name type="scientific">Brachionus plicatilis</name>
    <name type="common">Marine rotifer</name>
    <name type="synonym">Brachionus muelleri</name>
    <dbReference type="NCBI Taxonomy" id="10195"/>
    <lineage>
        <taxon>Eukaryota</taxon>
        <taxon>Metazoa</taxon>
        <taxon>Spiralia</taxon>
        <taxon>Gnathifera</taxon>
        <taxon>Rotifera</taxon>
        <taxon>Eurotatoria</taxon>
        <taxon>Monogononta</taxon>
        <taxon>Pseudotrocha</taxon>
        <taxon>Ploima</taxon>
        <taxon>Brachionidae</taxon>
        <taxon>Brachionus</taxon>
    </lineage>
</organism>
<sequence>MVHYQIINYFVFKRHVKNNCILDHDISYTLLLQPSHVNMSHKSFFRNHYKQSISRVRKIRRSFKMDIKGQKDPKGFLVLSIEFKLNQLV</sequence>
<gene>
    <name evidence="1" type="ORF">BpHYR1_033988</name>
</gene>
<accession>A0A3M7R3T9</accession>
<proteinExistence type="predicted"/>
<reference evidence="1 2" key="1">
    <citation type="journal article" date="2018" name="Sci. Rep.">
        <title>Genomic signatures of local adaptation to the degree of environmental predictability in rotifers.</title>
        <authorList>
            <person name="Franch-Gras L."/>
            <person name="Hahn C."/>
            <person name="Garcia-Roger E.M."/>
            <person name="Carmona M.J."/>
            <person name="Serra M."/>
            <person name="Gomez A."/>
        </authorList>
    </citation>
    <scope>NUCLEOTIDE SEQUENCE [LARGE SCALE GENOMIC DNA]</scope>
    <source>
        <strain evidence="1">HYR1</strain>
    </source>
</reference>
<name>A0A3M7R3T9_BRAPC</name>